<evidence type="ECO:0000256" key="2">
    <source>
        <dbReference type="SAM" id="SignalP"/>
    </source>
</evidence>
<accession>A0A1Y4PZC7</accession>
<dbReference type="InterPro" id="IPR011990">
    <property type="entry name" value="TPR-like_helical_dom_sf"/>
</dbReference>
<gene>
    <name evidence="6" type="ORF">DW206_12700</name>
    <name evidence="4" type="ORF">F3B90_20050</name>
    <name evidence="5" type="ORF">PQ628_23005</name>
</gene>
<protein>
    <submittedName>
        <fullName evidence="5">DUF6377 domain-containing protein</fullName>
    </submittedName>
</protein>
<dbReference type="InterPro" id="IPR045957">
    <property type="entry name" value="DUF6377"/>
</dbReference>
<evidence type="ECO:0000259" key="3">
    <source>
        <dbReference type="Pfam" id="PF19904"/>
    </source>
</evidence>
<evidence type="ECO:0000313" key="5">
    <source>
        <dbReference type="EMBL" id="MDC7961071.1"/>
    </source>
</evidence>
<reference evidence="4 8" key="2">
    <citation type="journal article" date="2019" name="Nat. Med.">
        <title>A library of human gut bacterial isolates paired with longitudinal multiomics data enables mechanistic microbiome research.</title>
        <authorList>
            <person name="Poyet M."/>
            <person name="Groussin M."/>
            <person name="Gibbons S.M."/>
            <person name="Avila-Pacheco J."/>
            <person name="Jiang X."/>
            <person name="Kearney S.M."/>
            <person name="Perrotta A.R."/>
            <person name="Berdy B."/>
            <person name="Zhao S."/>
            <person name="Lieberman T.D."/>
            <person name="Swanson P.K."/>
            <person name="Smith M."/>
            <person name="Roesemann S."/>
            <person name="Alexander J.E."/>
            <person name="Rich S.A."/>
            <person name="Livny J."/>
            <person name="Vlamakis H."/>
            <person name="Clish C."/>
            <person name="Bullock K."/>
            <person name="Deik A."/>
            <person name="Scott J."/>
            <person name="Pierce K.A."/>
            <person name="Xavier R.J."/>
            <person name="Alm E.J."/>
        </authorList>
    </citation>
    <scope>NUCLEOTIDE SEQUENCE [LARGE SCALE GENOMIC DNA]</scope>
    <source>
        <strain evidence="4 8">BIOML-A15</strain>
    </source>
</reference>
<dbReference type="EMBL" id="QRJR01000009">
    <property type="protein sequence ID" value="RHH45936.1"/>
    <property type="molecule type" value="Genomic_DNA"/>
</dbReference>
<keyword evidence="2" id="KW-0732">Signal</keyword>
<evidence type="ECO:0000256" key="1">
    <source>
        <dbReference type="SAM" id="Phobius"/>
    </source>
</evidence>
<sequence>MRKFILPVLLCIIFINPATANDEINSLLKTLDKALKYKLDYAEQKQEQIDSLKIELKLHHKIRKKVQIAELLCFAYSSFQKDSALTYAIHMNELAQESGDGELIIEAKLDYARILSSMGFFKEALSIVNPIQHQLLSPKLKVEYFLGQATIYNHQKNFASSEIESRKNDLIEQTYRDSLLQCAEVPSNIRAFTIAPILLHKKKYNDAIHMLDSAYLSYPQYSRNAGILAYSLASAYQGKGDSKNAIKYFAISAISDAISGTRENRSLRILAKLIFESGDIDRAYAYMKNAMEDAILCNARINTIEASDMYLFIDKAFQEKEKRKFVIISSLLSSLCLVCILLFILFTQLKKQKKKVEQANKSLSYHLDEIQNINSALADSSKIKEEYVGLYMEQYTNYITQIDSFKKRALKIAKSEDINKVVSFLKSSLNTEGDLAEFYNNFDKAILNLFPNFVADFNALLSPENAIIPGTGKLLTPELRIFALIRLGITDSVKIAHFLQYSLSTIYNYRSKMRNKAIGDRNSFEERVGRIGQ</sequence>
<name>A0A1Y4PZC7_BACOV</name>
<evidence type="ECO:0000313" key="6">
    <source>
        <dbReference type="EMBL" id="RHH45936.1"/>
    </source>
</evidence>
<dbReference type="Proteomes" id="UP000424805">
    <property type="component" value="Unassembled WGS sequence"/>
</dbReference>
<reference evidence="5" key="3">
    <citation type="submission" date="2022-10" db="EMBL/GenBank/DDBJ databases">
        <title>Human gut microbiome strain richness.</title>
        <authorList>
            <person name="Chen-Liaw A."/>
        </authorList>
    </citation>
    <scope>NUCLEOTIDE SEQUENCE</scope>
    <source>
        <strain evidence="5">RTP21484st1_H8_RTP21484_190118</strain>
    </source>
</reference>
<dbReference type="Gene3D" id="1.25.40.10">
    <property type="entry name" value="Tetratricopeptide repeat domain"/>
    <property type="match status" value="1"/>
</dbReference>
<keyword evidence="1" id="KW-1133">Transmembrane helix</keyword>
<dbReference type="Pfam" id="PF19904">
    <property type="entry name" value="DUF6377"/>
    <property type="match status" value="1"/>
</dbReference>
<evidence type="ECO:0000313" key="8">
    <source>
        <dbReference type="Proteomes" id="UP000424805"/>
    </source>
</evidence>
<feature type="domain" description="DUF6377" evidence="3">
    <location>
        <begin position="256"/>
        <end position="496"/>
    </location>
</feature>
<feature type="signal peptide" evidence="2">
    <location>
        <begin position="1"/>
        <end position="20"/>
    </location>
</feature>
<dbReference type="SUPFAM" id="SSF48452">
    <property type="entry name" value="TPR-like"/>
    <property type="match status" value="1"/>
</dbReference>
<evidence type="ECO:0000313" key="4">
    <source>
        <dbReference type="EMBL" id="KAA4622612.1"/>
    </source>
</evidence>
<dbReference type="EMBL" id="VWFP01000024">
    <property type="protein sequence ID" value="KAA4622612.1"/>
    <property type="molecule type" value="Genomic_DNA"/>
</dbReference>
<dbReference type="Proteomes" id="UP001215078">
    <property type="component" value="Unassembled WGS sequence"/>
</dbReference>
<dbReference type="Proteomes" id="UP000283329">
    <property type="component" value="Unassembled WGS sequence"/>
</dbReference>
<dbReference type="AlphaFoldDB" id="A0A1Y4PZC7"/>
<keyword evidence="1" id="KW-0812">Transmembrane</keyword>
<organism evidence="4 8">
    <name type="scientific">Bacteroides ovatus</name>
    <dbReference type="NCBI Taxonomy" id="28116"/>
    <lineage>
        <taxon>Bacteria</taxon>
        <taxon>Pseudomonadati</taxon>
        <taxon>Bacteroidota</taxon>
        <taxon>Bacteroidia</taxon>
        <taxon>Bacteroidales</taxon>
        <taxon>Bacteroidaceae</taxon>
        <taxon>Bacteroides</taxon>
    </lineage>
</organism>
<feature type="chain" id="PRO_5042691926" evidence="2">
    <location>
        <begin position="21"/>
        <end position="533"/>
    </location>
</feature>
<evidence type="ECO:0000313" key="7">
    <source>
        <dbReference type="Proteomes" id="UP000283329"/>
    </source>
</evidence>
<comment type="caution">
    <text evidence="4">The sequence shown here is derived from an EMBL/GenBank/DDBJ whole genome shotgun (WGS) entry which is preliminary data.</text>
</comment>
<reference evidence="6 7" key="1">
    <citation type="submission" date="2018-08" db="EMBL/GenBank/DDBJ databases">
        <title>A genome reference for cultivated species of the human gut microbiota.</title>
        <authorList>
            <person name="Zou Y."/>
            <person name="Xue W."/>
            <person name="Luo G."/>
        </authorList>
    </citation>
    <scope>NUCLEOTIDE SEQUENCE [LARGE SCALE GENOMIC DNA]</scope>
    <source>
        <strain evidence="6 7">AM17-48</strain>
    </source>
</reference>
<proteinExistence type="predicted"/>
<dbReference type="RefSeq" id="WP_004324244.1">
    <property type="nucleotide sequence ID" value="NZ_BAABYV010000001.1"/>
</dbReference>
<dbReference type="EMBL" id="JAQQPO010000036">
    <property type="protein sequence ID" value="MDC7961071.1"/>
    <property type="molecule type" value="Genomic_DNA"/>
</dbReference>
<keyword evidence="1" id="KW-0472">Membrane</keyword>
<feature type="transmembrane region" description="Helical" evidence="1">
    <location>
        <begin position="325"/>
        <end position="346"/>
    </location>
</feature>